<dbReference type="AlphaFoldDB" id="A0A2P5DBM9"/>
<protein>
    <submittedName>
        <fullName evidence="1">Uncharacterized protein</fullName>
    </submittedName>
</protein>
<comment type="caution">
    <text evidence="1">The sequence shown here is derived from an EMBL/GenBank/DDBJ whole genome shotgun (WGS) entry which is preliminary data.</text>
</comment>
<dbReference type="InParanoid" id="A0A2P5DBM9"/>
<sequence length="62" mass="6478">GPGFEYGVAPSGVLNVRVPICQPMPNPSPPGVVTASSAVGVQVTHSTIQWWRPGRQSLGEHS</sequence>
<evidence type="ECO:0000313" key="2">
    <source>
        <dbReference type="Proteomes" id="UP000237000"/>
    </source>
</evidence>
<reference evidence="2" key="1">
    <citation type="submission" date="2016-06" db="EMBL/GenBank/DDBJ databases">
        <title>Parallel loss of symbiosis genes in relatives of nitrogen-fixing non-legume Parasponia.</title>
        <authorList>
            <person name="Van Velzen R."/>
            <person name="Holmer R."/>
            <person name="Bu F."/>
            <person name="Rutten L."/>
            <person name="Van Zeijl A."/>
            <person name="Liu W."/>
            <person name="Santuari L."/>
            <person name="Cao Q."/>
            <person name="Sharma T."/>
            <person name="Shen D."/>
            <person name="Roswanjaya Y."/>
            <person name="Wardhani T."/>
            <person name="Kalhor M.S."/>
            <person name="Jansen J."/>
            <person name="Van den Hoogen J."/>
            <person name="Gungor B."/>
            <person name="Hartog M."/>
            <person name="Hontelez J."/>
            <person name="Verver J."/>
            <person name="Yang W.-C."/>
            <person name="Schijlen E."/>
            <person name="Repin R."/>
            <person name="Schilthuizen M."/>
            <person name="Schranz E."/>
            <person name="Heidstra R."/>
            <person name="Miyata K."/>
            <person name="Fedorova E."/>
            <person name="Kohlen W."/>
            <person name="Bisseling T."/>
            <person name="Smit S."/>
            <person name="Geurts R."/>
        </authorList>
    </citation>
    <scope>NUCLEOTIDE SEQUENCE [LARGE SCALE GENOMIC DNA]</scope>
    <source>
        <strain evidence="2">cv. RG33-2</strain>
    </source>
</reference>
<dbReference type="Proteomes" id="UP000237000">
    <property type="component" value="Unassembled WGS sequence"/>
</dbReference>
<name>A0A2P5DBM9_TREOI</name>
<gene>
    <name evidence="1" type="ORF">TorRG33x02_256350</name>
</gene>
<keyword evidence="2" id="KW-1185">Reference proteome</keyword>
<feature type="non-terminal residue" evidence="1">
    <location>
        <position position="1"/>
    </location>
</feature>
<dbReference type="EMBL" id="JXTC01000281">
    <property type="protein sequence ID" value="PON70699.1"/>
    <property type="molecule type" value="Genomic_DNA"/>
</dbReference>
<proteinExistence type="predicted"/>
<evidence type="ECO:0000313" key="1">
    <source>
        <dbReference type="EMBL" id="PON70699.1"/>
    </source>
</evidence>
<organism evidence="1 2">
    <name type="scientific">Trema orientale</name>
    <name type="common">Charcoal tree</name>
    <name type="synonym">Celtis orientalis</name>
    <dbReference type="NCBI Taxonomy" id="63057"/>
    <lineage>
        <taxon>Eukaryota</taxon>
        <taxon>Viridiplantae</taxon>
        <taxon>Streptophyta</taxon>
        <taxon>Embryophyta</taxon>
        <taxon>Tracheophyta</taxon>
        <taxon>Spermatophyta</taxon>
        <taxon>Magnoliopsida</taxon>
        <taxon>eudicotyledons</taxon>
        <taxon>Gunneridae</taxon>
        <taxon>Pentapetalae</taxon>
        <taxon>rosids</taxon>
        <taxon>fabids</taxon>
        <taxon>Rosales</taxon>
        <taxon>Cannabaceae</taxon>
        <taxon>Trema</taxon>
    </lineage>
</organism>
<accession>A0A2P5DBM9</accession>